<accession>A0A1M5CR39</accession>
<dbReference type="PANTHER" id="PTHR48098:SF1">
    <property type="entry name" value="DIACYLGLYCEROL ACYLTRANSFERASE_MYCOLYLTRANSFERASE AG85A"/>
    <property type="match status" value="1"/>
</dbReference>
<sequence length="296" mass="33778">MKREISALLIVCCLVFSSNIFSQPAGKVIEQLTVKSNVLNRPVRYTIYLPSDYETSQRAYPVVYLLHGYTDDNTGWLQFGEINRYADKAISEGIIPPMIIVMPNADSSWYINSYDGKENYEDFFIKEFMPAIEKSYRIKGEKRYRGIAGLSMGGYGTLNYAIKYPQLFAAAAPLSAAVFDDSALVNADQADYDRTFAQLYGRGLKGASRLNQSWYNNSILKMVATRNADDLKKVRYWIDCGDDDFLTKGNCLLHIAMTEKHIPHEFRVRDGAHNWTYWRTGITDALQFIGQSFHQQ</sequence>
<dbReference type="PANTHER" id="PTHR48098">
    <property type="entry name" value="ENTEROCHELIN ESTERASE-RELATED"/>
    <property type="match status" value="1"/>
</dbReference>
<dbReference type="EMBL" id="FQUU01000013">
    <property type="protein sequence ID" value="SHF57215.1"/>
    <property type="molecule type" value="Genomic_DNA"/>
</dbReference>
<dbReference type="Pfam" id="PF00756">
    <property type="entry name" value="Esterase"/>
    <property type="match status" value="1"/>
</dbReference>
<dbReference type="RefSeq" id="WP_072836137.1">
    <property type="nucleotide sequence ID" value="NZ_FQUU01000013.1"/>
</dbReference>
<keyword evidence="3" id="KW-1185">Reference proteome</keyword>
<feature type="chain" id="PRO_5012589933" evidence="1">
    <location>
        <begin position="23"/>
        <end position="296"/>
    </location>
</feature>
<dbReference type="InterPro" id="IPR000801">
    <property type="entry name" value="Esterase-like"/>
</dbReference>
<dbReference type="InterPro" id="IPR050583">
    <property type="entry name" value="Mycobacterial_A85_antigen"/>
</dbReference>
<dbReference type="GO" id="GO:0016747">
    <property type="term" value="F:acyltransferase activity, transferring groups other than amino-acyl groups"/>
    <property type="evidence" value="ECO:0007669"/>
    <property type="project" value="TreeGrafter"/>
</dbReference>
<dbReference type="InterPro" id="IPR029058">
    <property type="entry name" value="AB_hydrolase_fold"/>
</dbReference>
<dbReference type="Proteomes" id="UP000184048">
    <property type="component" value="Unassembled WGS sequence"/>
</dbReference>
<keyword evidence="2" id="KW-0378">Hydrolase</keyword>
<dbReference type="AlphaFoldDB" id="A0A1M5CR39"/>
<keyword evidence="1" id="KW-0732">Signal</keyword>
<evidence type="ECO:0000313" key="2">
    <source>
        <dbReference type="EMBL" id="SHF57215.1"/>
    </source>
</evidence>
<dbReference type="GO" id="GO:0016787">
    <property type="term" value="F:hydrolase activity"/>
    <property type="evidence" value="ECO:0007669"/>
    <property type="project" value="UniProtKB-KW"/>
</dbReference>
<proteinExistence type="predicted"/>
<dbReference type="STRING" id="1121884.SAMN02745131_02989"/>
<dbReference type="OrthoDB" id="9803578at2"/>
<protein>
    <submittedName>
        <fullName evidence="2">S-formylglutathione hydrolase FrmB</fullName>
    </submittedName>
</protein>
<dbReference type="Gene3D" id="3.40.50.1820">
    <property type="entry name" value="alpha/beta hydrolase"/>
    <property type="match status" value="1"/>
</dbReference>
<name>A0A1M5CR39_9BACT</name>
<evidence type="ECO:0000313" key="3">
    <source>
        <dbReference type="Proteomes" id="UP000184048"/>
    </source>
</evidence>
<evidence type="ECO:0000256" key="1">
    <source>
        <dbReference type="SAM" id="SignalP"/>
    </source>
</evidence>
<dbReference type="SUPFAM" id="SSF53474">
    <property type="entry name" value="alpha/beta-Hydrolases"/>
    <property type="match status" value="1"/>
</dbReference>
<feature type="signal peptide" evidence="1">
    <location>
        <begin position="1"/>
        <end position="22"/>
    </location>
</feature>
<gene>
    <name evidence="2" type="ORF">SAMN02745131_02989</name>
</gene>
<reference evidence="2 3" key="1">
    <citation type="submission" date="2016-11" db="EMBL/GenBank/DDBJ databases">
        <authorList>
            <person name="Jaros S."/>
            <person name="Januszkiewicz K."/>
            <person name="Wedrychowicz H."/>
        </authorList>
    </citation>
    <scope>NUCLEOTIDE SEQUENCE [LARGE SCALE GENOMIC DNA]</scope>
    <source>
        <strain evidence="2 3">DSM 18119</strain>
    </source>
</reference>
<organism evidence="2 3">
    <name type="scientific">Flavisolibacter ginsengisoli DSM 18119</name>
    <dbReference type="NCBI Taxonomy" id="1121884"/>
    <lineage>
        <taxon>Bacteria</taxon>
        <taxon>Pseudomonadati</taxon>
        <taxon>Bacteroidota</taxon>
        <taxon>Chitinophagia</taxon>
        <taxon>Chitinophagales</taxon>
        <taxon>Chitinophagaceae</taxon>
        <taxon>Flavisolibacter</taxon>
    </lineage>
</organism>